<dbReference type="RefSeq" id="WP_042382170.1">
    <property type="nucleotide sequence ID" value="NZ_CP018058.1"/>
</dbReference>
<proteinExistence type="predicted"/>
<protein>
    <submittedName>
        <fullName evidence="1">Uncharacterized protein</fullName>
    </submittedName>
</protein>
<dbReference type="KEGG" id="gtm:GT3921_04630"/>
<gene>
    <name evidence="1" type="ORF">B9L19_03495</name>
</gene>
<evidence type="ECO:0000313" key="2">
    <source>
        <dbReference type="Proteomes" id="UP000198378"/>
    </source>
</evidence>
<dbReference type="Proteomes" id="UP000198378">
    <property type="component" value="Unassembled WGS sequence"/>
</dbReference>
<comment type="caution">
    <text evidence="1">The sequence shown here is derived from an EMBL/GenBank/DDBJ whole genome shotgun (WGS) entry which is preliminary data.</text>
</comment>
<organism evidence="1 2">
    <name type="scientific">Geobacillus thermocatenulatus</name>
    <dbReference type="NCBI Taxonomy" id="33938"/>
    <lineage>
        <taxon>Bacteria</taxon>
        <taxon>Bacillati</taxon>
        <taxon>Bacillota</taxon>
        <taxon>Bacilli</taxon>
        <taxon>Bacillales</taxon>
        <taxon>Anoxybacillaceae</taxon>
        <taxon>Geobacillus</taxon>
        <taxon>Geobacillus thermoleovorans group</taxon>
    </lineage>
</organism>
<accession>A0A226QB86</accession>
<dbReference type="AlphaFoldDB" id="A0A226QB86"/>
<keyword evidence="2" id="KW-1185">Reference proteome</keyword>
<evidence type="ECO:0000313" key="1">
    <source>
        <dbReference type="EMBL" id="OXB89158.1"/>
    </source>
</evidence>
<name>A0A226QB86_9BACL</name>
<sequence length="218" mass="23586">MVRVENRNLRFAVLGLLLLFLVVMFASGAHAESFNGIEDSKQEETAVIETLFDGVGVDKEAADTASMYMSPIVELVNLIVALILGVASLGMFFITGLDLLYIAVPPLRNLLNPSNSSSIGRWISDEALAVVGAQNSSQPQVIAAPQSDVMGMTGYGAGMMGGIQREPDKPKVMIINYLKKRVYFLFMFGVCVVLLSTTIFTDLGMKLGSWILTRLSGI</sequence>
<dbReference type="EMBL" id="NEWK01000001">
    <property type="protein sequence ID" value="OXB89158.1"/>
    <property type="molecule type" value="Genomic_DNA"/>
</dbReference>
<reference evidence="1 2" key="1">
    <citation type="submission" date="2017-05" db="EMBL/GenBank/DDBJ databases">
        <title>The genome sequence of Geobacillus thermocatenulatus DSM 730.</title>
        <authorList>
            <person name="Ramaloko W.T."/>
            <person name="Koen N."/>
            <person name="Polliack S."/>
            <person name="Aliyu H."/>
            <person name="Lebre P."/>
            <person name="Mohr T."/>
            <person name="Oswald F."/>
            <person name="Zwick M."/>
            <person name="Neumann A."/>
            <person name="Syldatk C."/>
            <person name="Cowan D."/>
            <person name="De Maayer P."/>
        </authorList>
    </citation>
    <scope>NUCLEOTIDE SEQUENCE [LARGE SCALE GENOMIC DNA]</scope>
    <source>
        <strain evidence="1 2">BGSC 93A1</strain>
    </source>
</reference>